<name>A0A1T5DWE5_9HYPH</name>
<dbReference type="InterPro" id="IPR013785">
    <property type="entry name" value="Aldolase_TIM"/>
</dbReference>
<dbReference type="Proteomes" id="UP000190130">
    <property type="component" value="Unassembled WGS sequence"/>
</dbReference>
<gene>
    <name evidence="2" type="ORF">SAMN05660750_02132</name>
</gene>
<dbReference type="GO" id="GO:0016829">
    <property type="term" value="F:lyase activity"/>
    <property type="evidence" value="ECO:0007669"/>
    <property type="project" value="UniProtKB-KW"/>
</dbReference>
<keyword evidence="1" id="KW-0456">Lyase</keyword>
<dbReference type="Pfam" id="PF00701">
    <property type="entry name" value="DHDPS"/>
    <property type="match status" value="1"/>
</dbReference>
<proteinExistence type="predicted"/>
<dbReference type="Gene3D" id="3.20.20.70">
    <property type="entry name" value="Aldolase class I"/>
    <property type="match status" value="1"/>
</dbReference>
<evidence type="ECO:0000313" key="3">
    <source>
        <dbReference type="Proteomes" id="UP000190130"/>
    </source>
</evidence>
<protein>
    <submittedName>
        <fullName evidence="2">Dihydrodipicolinate synthetase family protein</fullName>
    </submittedName>
</protein>
<dbReference type="RefSeq" id="WP_079591453.1">
    <property type="nucleotide sequence ID" value="NZ_FUYX01000005.1"/>
</dbReference>
<accession>A0A1T5DWE5</accession>
<evidence type="ECO:0000256" key="1">
    <source>
        <dbReference type="ARBA" id="ARBA00023239"/>
    </source>
</evidence>
<evidence type="ECO:0000313" key="2">
    <source>
        <dbReference type="EMBL" id="SKB75783.1"/>
    </source>
</evidence>
<dbReference type="SUPFAM" id="SSF51569">
    <property type="entry name" value="Aldolase"/>
    <property type="match status" value="1"/>
</dbReference>
<dbReference type="AlphaFoldDB" id="A0A1T5DWE5"/>
<reference evidence="2 3" key="1">
    <citation type="submission" date="2017-02" db="EMBL/GenBank/DDBJ databases">
        <authorList>
            <person name="Peterson S.W."/>
        </authorList>
    </citation>
    <scope>NUCLEOTIDE SEQUENCE [LARGE SCALE GENOMIC DNA]</scope>
    <source>
        <strain evidence="2 3">DSM 9653</strain>
    </source>
</reference>
<organism evidence="2 3">
    <name type="scientific">Bosea thiooxidans</name>
    <dbReference type="NCBI Taxonomy" id="53254"/>
    <lineage>
        <taxon>Bacteria</taxon>
        <taxon>Pseudomonadati</taxon>
        <taxon>Pseudomonadota</taxon>
        <taxon>Alphaproteobacteria</taxon>
        <taxon>Hyphomicrobiales</taxon>
        <taxon>Boseaceae</taxon>
        <taxon>Bosea</taxon>
    </lineage>
</organism>
<sequence length="113" mass="11520">MTLSADASGVFSIGPTPLLPDGAVDWASVDRLFAYCDGIGADGTTVLGIMGEAPKLEPEESLRIVRSAVANMPGNPVIVGASAPGLAAMRSLSPVPQGRCFGRDDRAASLIAH</sequence>
<dbReference type="EMBL" id="FUYX01000005">
    <property type="protein sequence ID" value="SKB75783.1"/>
    <property type="molecule type" value="Genomic_DNA"/>
</dbReference>
<dbReference type="InterPro" id="IPR002220">
    <property type="entry name" value="DapA-like"/>
</dbReference>